<dbReference type="Pfam" id="PF12646">
    <property type="entry name" value="DUF3783"/>
    <property type="match status" value="1"/>
</dbReference>
<dbReference type="AlphaFoldDB" id="A0A238XW53"/>
<keyword evidence="2" id="KW-1185">Reference proteome</keyword>
<evidence type="ECO:0000313" key="2">
    <source>
        <dbReference type="Proteomes" id="UP000198324"/>
    </source>
</evidence>
<gene>
    <name evidence="1" type="ORF">SAMN04488503_0470</name>
</gene>
<name>A0A238XW53_9BACT</name>
<reference evidence="1 2" key="1">
    <citation type="submission" date="2017-06" db="EMBL/GenBank/DDBJ databases">
        <authorList>
            <person name="Kim H.J."/>
            <person name="Triplett B.A."/>
        </authorList>
    </citation>
    <scope>NUCLEOTIDE SEQUENCE [LARGE SCALE GENOMIC DNA]</scope>
    <source>
        <strain evidence="1 2">DSM 13116</strain>
    </source>
</reference>
<dbReference type="Proteomes" id="UP000198324">
    <property type="component" value="Unassembled WGS sequence"/>
</dbReference>
<dbReference type="EMBL" id="FZOC01000001">
    <property type="protein sequence ID" value="SNR62920.1"/>
    <property type="molecule type" value="Genomic_DNA"/>
</dbReference>
<evidence type="ECO:0008006" key="3">
    <source>
        <dbReference type="Google" id="ProtNLM"/>
    </source>
</evidence>
<dbReference type="InterPro" id="IPR016621">
    <property type="entry name" value="UCP014543"/>
</dbReference>
<sequence>MSGQGFSKIGQSDKKRLYGPRALLVCGYAASEQDRLLDMLERFRLEDISVVFATGAEADTLVRQVLERPSGHGRGEDSPLPRAVVLSGITEKELSTIMAAWRHLGLPRQNWATLTPSSESWPLMDLLAELDAERIALNRPR</sequence>
<protein>
    <recommendedName>
        <fullName evidence="3">DUF3783 domain-containing protein</fullName>
    </recommendedName>
</protein>
<accession>A0A238XW53</accession>
<proteinExistence type="predicted"/>
<evidence type="ECO:0000313" key="1">
    <source>
        <dbReference type="EMBL" id="SNR62920.1"/>
    </source>
</evidence>
<dbReference type="RefSeq" id="WP_089271318.1">
    <property type="nucleotide sequence ID" value="NZ_FZOC01000001.1"/>
</dbReference>
<dbReference type="OrthoDB" id="5472192at2"/>
<organism evidence="1 2">
    <name type="scientific">Humidesulfovibrio mexicanus</name>
    <dbReference type="NCBI Taxonomy" id="147047"/>
    <lineage>
        <taxon>Bacteria</taxon>
        <taxon>Pseudomonadati</taxon>
        <taxon>Thermodesulfobacteriota</taxon>
        <taxon>Desulfovibrionia</taxon>
        <taxon>Desulfovibrionales</taxon>
        <taxon>Desulfovibrionaceae</taxon>
        <taxon>Humidesulfovibrio</taxon>
    </lineage>
</organism>